<keyword evidence="1" id="KW-0472">Membrane</keyword>
<dbReference type="OrthoDB" id="5298497at2"/>
<dbReference type="PANTHER" id="PTHR34351:SF1">
    <property type="entry name" value="SLR1927 PROTEIN"/>
    <property type="match status" value="1"/>
</dbReference>
<feature type="transmembrane region" description="Helical" evidence="1">
    <location>
        <begin position="42"/>
        <end position="59"/>
    </location>
</feature>
<keyword evidence="1" id="KW-1133">Transmembrane helix</keyword>
<gene>
    <name evidence="2" type="ORF">MED297_17797</name>
</gene>
<evidence type="ECO:0000313" key="2">
    <source>
        <dbReference type="EMBL" id="EAR08470.1"/>
    </source>
</evidence>
<comment type="caution">
    <text evidence="2">The sequence shown here is derived from an EMBL/GenBank/DDBJ whole genome shotgun (WGS) entry which is preliminary data.</text>
</comment>
<dbReference type="STRING" id="314283.MED297_17797"/>
<keyword evidence="3" id="KW-1185">Reference proteome</keyword>
<reference evidence="2 3" key="1">
    <citation type="submission" date="2006-02" db="EMBL/GenBank/DDBJ databases">
        <authorList>
            <person name="Pinhassi J."/>
            <person name="Pedros-Alio C."/>
            <person name="Ferriera S."/>
            <person name="Johnson J."/>
            <person name="Kravitz S."/>
            <person name="Halpern A."/>
            <person name="Remington K."/>
            <person name="Beeson K."/>
            <person name="Tran B."/>
            <person name="Rogers Y.-H."/>
            <person name="Friedman R."/>
            <person name="Venter J.C."/>
        </authorList>
    </citation>
    <scope>NUCLEOTIDE SEQUENCE [LARGE SCALE GENOMIC DNA]</scope>
    <source>
        <strain evidence="2 3">MED297</strain>
    </source>
</reference>
<evidence type="ECO:0000256" key="1">
    <source>
        <dbReference type="SAM" id="Phobius"/>
    </source>
</evidence>
<dbReference type="PANTHER" id="PTHR34351">
    <property type="entry name" value="SLR1927 PROTEIN-RELATED"/>
    <property type="match status" value="1"/>
</dbReference>
<dbReference type="AlphaFoldDB" id="A4BHC2"/>
<dbReference type="Proteomes" id="UP000005953">
    <property type="component" value="Unassembled WGS sequence"/>
</dbReference>
<organism evidence="2 3">
    <name type="scientific">Reinekea blandensis MED297</name>
    <dbReference type="NCBI Taxonomy" id="314283"/>
    <lineage>
        <taxon>Bacteria</taxon>
        <taxon>Pseudomonadati</taxon>
        <taxon>Pseudomonadota</taxon>
        <taxon>Gammaproteobacteria</taxon>
        <taxon>Oceanospirillales</taxon>
        <taxon>Saccharospirillaceae</taxon>
        <taxon>Reinekea</taxon>
    </lineage>
</organism>
<evidence type="ECO:0000313" key="3">
    <source>
        <dbReference type="Proteomes" id="UP000005953"/>
    </source>
</evidence>
<sequence>MIGRFRKRVRKNLDQWVEKRLPQQNDITLNQSRIFIVPTRQGLVLLIIAVLVLLLAINFESALNYALAFWLMAMLWMAVHLTYRNLSGLTLTAQSGTLVEVGDVSELTLALSSTQARSRGVLECIHPVWGAIAVDLHEHEQVVTIPVPAEQRGPVMPPRFRIESRYPFGLIVAWSYVSINVKGWAYPKAVRQDRQAVSASGDEDESTLNDHFYKEGSEDFHGLRTYQPGDPIRRLHWPGFSRDQLLVKSFTDYQATDETIDWEQFPGLSTDSRLAAIAWYCQKFVEQGRPFGVVLPNAEIPVGKGEDHLMRVRRQLAEFGYD</sequence>
<dbReference type="EMBL" id="AAOE01000020">
    <property type="protein sequence ID" value="EAR08470.1"/>
    <property type="molecule type" value="Genomic_DNA"/>
</dbReference>
<protein>
    <submittedName>
        <fullName evidence="2">Uncharacterized protein</fullName>
    </submittedName>
</protein>
<name>A4BHC2_9GAMM</name>
<keyword evidence="1" id="KW-0812">Transmembrane</keyword>
<dbReference type="HOGENOM" id="CLU_054568_0_0_6"/>
<accession>A4BHC2</accession>
<proteinExistence type="predicted"/>
<dbReference type="RefSeq" id="WP_008043989.1">
    <property type="nucleotide sequence ID" value="NZ_CH724150.1"/>
</dbReference>